<name>E3MZK8_CAERE</name>
<dbReference type="InParanoid" id="E3MZK8"/>
<dbReference type="Proteomes" id="UP000008281">
    <property type="component" value="Unassembled WGS sequence"/>
</dbReference>
<evidence type="ECO:0000313" key="2">
    <source>
        <dbReference type="Proteomes" id="UP000008281"/>
    </source>
</evidence>
<reference evidence="1" key="1">
    <citation type="submission" date="2007-07" db="EMBL/GenBank/DDBJ databases">
        <title>PCAP assembly of the Caenorhabditis remanei genome.</title>
        <authorList>
            <consortium name="The Caenorhabditis remanei Sequencing Consortium"/>
            <person name="Wilson R.K."/>
        </authorList>
    </citation>
    <scope>NUCLEOTIDE SEQUENCE [LARGE SCALE GENOMIC DNA]</scope>
    <source>
        <strain evidence="1">PB4641</strain>
    </source>
</reference>
<proteinExistence type="predicted"/>
<protein>
    <submittedName>
        <fullName evidence="1">Uncharacterized protein</fullName>
    </submittedName>
</protein>
<dbReference type="HOGENOM" id="CLU_3351592_0_0_1"/>
<sequence>MEFLCCEIQHSRFQRRRRSFLFFCTSDTGCPSRRSSR</sequence>
<dbReference type="EMBL" id="DS268501">
    <property type="protein sequence ID" value="EFP13039.1"/>
    <property type="molecule type" value="Genomic_DNA"/>
</dbReference>
<organism evidence="2">
    <name type="scientific">Caenorhabditis remanei</name>
    <name type="common">Caenorhabditis vulgaris</name>
    <dbReference type="NCBI Taxonomy" id="31234"/>
    <lineage>
        <taxon>Eukaryota</taxon>
        <taxon>Metazoa</taxon>
        <taxon>Ecdysozoa</taxon>
        <taxon>Nematoda</taxon>
        <taxon>Chromadorea</taxon>
        <taxon>Rhabditida</taxon>
        <taxon>Rhabditina</taxon>
        <taxon>Rhabditomorpha</taxon>
        <taxon>Rhabditoidea</taxon>
        <taxon>Rhabditidae</taxon>
        <taxon>Peloderinae</taxon>
        <taxon>Caenorhabditis</taxon>
    </lineage>
</organism>
<dbReference type="AlphaFoldDB" id="E3MZK8"/>
<keyword evidence="2" id="KW-1185">Reference proteome</keyword>
<accession>E3MZK8</accession>
<gene>
    <name evidence="1" type="ORF">CRE_06848</name>
</gene>
<evidence type="ECO:0000313" key="1">
    <source>
        <dbReference type="EMBL" id="EFP13039.1"/>
    </source>
</evidence>